<feature type="region of interest" description="Disordered" evidence="1">
    <location>
        <begin position="80"/>
        <end position="103"/>
    </location>
</feature>
<dbReference type="PaxDb" id="67767-A0A0J7JVH6"/>
<reference evidence="2 3" key="1">
    <citation type="submission" date="2015-04" db="EMBL/GenBank/DDBJ databases">
        <title>Lasius niger genome sequencing.</title>
        <authorList>
            <person name="Konorov E.A."/>
            <person name="Nikitin M.A."/>
            <person name="Kirill M.V."/>
            <person name="Chang P."/>
        </authorList>
    </citation>
    <scope>NUCLEOTIDE SEQUENCE [LARGE SCALE GENOMIC DNA]</scope>
    <source>
        <tissue evidence="2">Whole</tissue>
    </source>
</reference>
<dbReference type="Proteomes" id="UP000036403">
    <property type="component" value="Unassembled WGS sequence"/>
</dbReference>
<gene>
    <name evidence="2" type="ORF">RF55_24943</name>
</gene>
<dbReference type="AlphaFoldDB" id="A0A0J7JVH6"/>
<evidence type="ECO:0000313" key="3">
    <source>
        <dbReference type="Proteomes" id="UP000036403"/>
    </source>
</evidence>
<comment type="caution">
    <text evidence="2">The sequence shown here is derived from an EMBL/GenBank/DDBJ whole genome shotgun (WGS) entry which is preliminary data.</text>
</comment>
<evidence type="ECO:0000313" key="2">
    <source>
        <dbReference type="EMBL" id="KMQ81861.1"/>
    </source>
</evidence>
<name>A0A0J7JVH6_LASNI</name>
<protein>
    <submittedName>
        <fullName evidence="2">Cleavage stimulation factor subunit 2</fullName>
    </submittedName>
</protein>
<sequence>CSFKRELMLASGQSKEARVEVRIAKTANSKAVSFSAGREPEGLGEEGLEEEGVLKKRVLEKKELEKRVFEKRARRLGNCRARTHEPMDEWQGRLVDPASGRAA</sequence>
<organism evidence="2 3">
    <name type="scientific">Lasius niger</name>
    <name type="common">Black garden ant</name>
    <dbReference type="NCBI Taxonomy" id="67767"/>
    <lineage>
        <taxon>Eukaryota</taxon>
        <taxon>Metazoa</taxon>
        <taxon>Ecdysozoa</taxon>
        <taxon>Arthropoda</taxon>
        <taxon>Hexapoda</taxon>
        <taxon>Insecta</taxon>
        <taxon>Pterygota</taxon>
        <taxon>Neoptera</taxon>
        <taxon>Endopterygota</taxon>
        <taxon>Hymenoptera</taxon>
        <taxon>Apocrita</taxon>
        <taxon>Aculeata</taxon>
        <taxon>Formicoidea</taxon>
        <taxon>Formicidae</taxon>
        <taxon>Formicinae</taxon>
        <taxon>Lasius</taxon>
        <taxon>Lasius</taxon>
    </lineage>
</organism>
<proteinExistence type="predicted"/>
<feature type="non-terminal residue" evidence="2">
    <location>
        <position position="1"/>
    </location>
</feature>
<dbReference type="EMBL" id="LBMM01030803">
    <property type="protein sequence ID" value="KMQ81861.1"/>
    <property type="molecule type" value="Genomic_DNA"/>
</dbReference>
<accession>A0A0J7JVH6</accession>
<keyword evidence="3" id="KW-1185">Reference proteome</keyword>
<evidence type="ECO:0000256" key="1">
    <source>
        <dbReference type="SAM" id="MobiDB-lite"/>
    </source>
</evidence>
<feature type="compositionally biased region" description="Basic and acidic residues" evidence="1">
    <location>
        <begin position="82"/>
        <end position="91"/>
    </location>
</feature>